<dbReference type="KEGG" id="pchm:VFPPC_18469"/>
<dbReference type="GeneID" id="28854379"/>
<dbReference type="InterPro" id="IPR000477">
    <property type="entry name" value="RT_dom"/>
</dbReference>
<feature type="region of interest" description="Disordered" evidence="3">
    <location>
        <begin position="1"/>
        <end position="23"/>
    </location>
</feature>
<dbReference type="InterPro" id="IPR036397">
    <property type="entry name" value="RNaseH_sf"/>
</dbReference>
<evidence type="ECO:0000256" key="2">
    <source>
        <dbReference type="ARBA" id="ARBA00023128"/>
    </source>
</evidence>
<dbReference type="SUPFAM" id="SSF56672">
    <property type="entry name" value="DNA/RNA polymerases"/>
    <property type="match status" value="1"/>
</dbReference>
<dbReference type="InterPro" id="IPR043502">
    <property type="entry name" value="DNA/RNA_pol_sf"/>
</dbReference>
<dbReference type="PANTHER" id="PTHR33481:SF1">
    <property type="entry name" value="ENDONUCLEASE_EXONUCLEASE_PHOSPHATASE DOMAIN-CONTAINING PROTEIN-RELATED"/>
    <property type="match status" value="1"/>
</dbReference>
<reference evidence="5 6" key="1">
    <citation type="journal article" date="2016" name="PLoS Pathog.">
        <title>Biosynthesis of antibiotic leucinostatins in bio-control fungus Purpureocillium lilacinum and their inhibition on phytophthora revealed by genome mining.</title>
        <authorList>
            <person name="Wang G."/>
            <person name="Liu Z."/>
            <person name="Lin R."/>
            <person name="Li E."/>
            <person name="Mao Z."/>
            <person name="Ling J."/>
            <person name="Yang Y."/>
            <person name="Yin W.B."/>
            <person name="Xie B."/>
        </authorList>
    </citation>
    <scope>NUCLEOTIDE SEQUENCE [LARGE SCALE GENOMIC DNA]</scope>
    <source>
        <strain evidence="5">170</strain>
    </source>
</reference>
<keyword evidence="6" id="KW-1185">Reference proteome</keyword>
<evidence type="ECO:0000259" key="4">
    <source>
        <dbReference type="PROSITE" id="PS50878"/>
    </source>
</evidence>
<evidence type="ECO:0000256" key="3">
    <source>
        <dbReference type="SAM" id="MobiDB-lite"/>
    </source>
</evidence>
<dbReference type="RefSeq" id="XP_022284918.1">
    <property type="nucleotide sequence ID" value="XM_022430071.1"/>
</dbReference>
<gene>
    <name evidence="5" type="ORF">VFPPC_18469</name>
</gene>
<dbReference type="EMBL" id="LSBJ02000019">
    <property type="protein sequence ID" value="OWT42389.1"/>
    <property type="molecule type" value="Genomic_DNA"/>
</dbReference>
<dbReference type="STRING" id="1380566.A0A219AP79"/>
<comment type="subcellular location">
    <subcellularLocation>
        <location evidence="1">Mitochondrion</location>
    </subcellularLocation>
</comment>
<dbReference type="OrthoDB" id="5244787at2759"/>
<evidence type="ECO:0000256" key="1">
    <source>
        <dbReference type="ARBA" id="ARBA00004173"/>
    </source>
</evidence>
<comment type="caution">
    <text evidence="5">The sequence shown here is derived from an EMBL/GenBank/DDBJ whole genome shotgun (WGS) entry which is preliminary data.</text>
</comment>
<name>A0A219AP79_METCM</name>
<dbReference type="Pfam" id="PF00078">
    <property type="entry name" value="RVT_1"/>
    <property type="match status" value="1"/>
</dbReference>
<accession>A0A219AP79</accession>
<protein>
    <submittedName>
        <fullName evidence="5">Reverse transcriptase</fullName>
    </submittedName>
</protein>
<evidence type="ECO:0000313" key="5">
    <source>
        <dbReference type="EMBL" id="OWT42389.1"/>
    </source>
</evidence>
<dbReference type="PANTHER" id="PTHR33481">
    <property type="entry name" value="REVERSE TRANSCRIPTASE"/>
    <property type="match status" value="1"/>
</dbReference>
<keyword evidence="5" id="KW-0695">RNA-directed DNA polymerase</keyword>
<dbReference type="GO" id="GO:0003964">
    <property type="term" value="F:RNA-directed DNA polymerase activity"/>
    <property type="evidence" value="ECO:0007669"/>
    <property type="project" value="UniProtKB-KW"/>
</dbReference>
<organism evidence="5 6">
    <name type="scientific">Pochonia chlamydosporia 170</name>
    <dbReference type="NCBI Taxonomy" id="1380566"/>
    <lineage>
        <taxon>Eukaryota</taxon>
        <taxon>Fungi</taxon>
        <taxon>Dikarya</taxon>
        <taxon>Ascomycota</taxon>
        <taxon>Pezizomycotina</taxon>
        <taxon>Sordariomycetes</taxon>
        <taxon>Hypocreomycetidae</taxon>
        <taxon>Hypocreales</taxon>
        <taxon>Clavicipitaceae</taxon>
        <taxon>Pochonia</taxon>
    </lineage>
</organism>
<dbReference type="PROSITE" id="PS50878">
    <property type="entry name" value="RT_POL"/>
    <property type="match status" value="1"/>
</dbReference>
<keyword evidence="2" id="KW-0496">Mitochondrion</keyword>
<feature type="domain" description="Reverse transcriptase" evidence="4">
    <location>
        <begin position="155"/>
        <end position="414"/>
    </location>
</feature>
<evidence type="ECO:0000313" key="6">
    <source>
        <dbReference type="Proteomes" id="UP000078397"/>
    </source>
</evidence>
<keyword evidence="5" id="KW-0548">Nucleotidyltransferase</keyword>
<dbReference type="CDD" id="cd01650">
    <property type="entry name" value="RT_nLTR_like"/>
    <property type="match status" value="1"/>
</dbReference>
<dbReference type="Gene3D" id="3.30.420.10">
    <property type="entry name" value="Ribonuclease H-like superfamily/Ribonuclease H"/>
    <property type="match status" value="1"/>
</dbReference>
<keyword evidence="5" id="KW-0808">Transferase</keyword>
<sequence>MGQPASDLERRAKEASKEYHDAVCGQKRQHWDDFLAEDCNIWKAAKYLKAGTGDADDKIPPLKRQDGTVTRDKQEQMGELLGAFFPPLPDDIDDEQQVRPHRAPVSMPELTMEEVERKVMAAKPWKAPGVDGLPAMVWKQLWPVVKERVLHLFRLSVKDGDLPRQWRSAKIIPLKKPNRDDYTAARTWRPISLLSTLGKILEAVTERISYAVETYGLLPANHFGARKRRSAEQALVLLQENIYRAWRMGKVLSLVSFDVKGAYNGVFKDRLLQRLATRGLPEELVRWIDAFCSERTASIVVNGHCSTQQELPQAGLPQGSPLSPILFLFFNADLVQTTISTSGGSVAFVDDYSAWAIIDRALEWERRSGATFESDKTDIIHFTRIAERSSEPPFVVKGKTIQPQESTKVLGVVLDARLRYKEHMARAAAKGLTAAMHLKRLHGLSPRAARQLFTATVAPAMDYASAVWTHSCGVREVYWLNRAQMLGAQAVTGAFRTVSTAVAEAEANIEPVVERHARAVAKFWVNTRTLPRAHPLASGAAPYTCRRFTSPMQKMAQVYGEATGQKLEVIREYTVAPWEERIQVLWDADHDVATEAAVRAHGILIATCSSQRRGMVGMGGCVRDTRTNGEQEVLARYSVTFGSRDDQNPYTAELQAIAMALRCMPAKLQHRELVFITSNRSALQAIGQPRQQSGQSTMQEIYKYAKLHRQQDVSIRMMWAPTGAEGFALGSMAKAAARKSTQERTLHGEEPVL</sequence>
<dbReference type="AlphaFoldDB" id="A0A219AP79"/>
<feature type="compositionally biased region" description="Basic and acidic residues" evidence="3">
    <location>
        <begin position="7"/>
        <end position="21"/>
    </location>
</feature>
<dbReference type="GO" id="GO:0005739">
    <property type="term" value="C:mitochondrion"/>
    <property type="evidence" value="ECO:0007669"/>
    <property type="project" value="UniProtKB-SubCell"/>
</dbReference>
<proteinExistence type="predicted"/>
<dbReference type="Proteomes" id="UP000078397">
    <property type="component" value="Unassembled WGS sequence"/>
</dbReference>
<dbReference type="GO" id="GO:0003676">
    <property type="term" value="F:nucleic acid binding"/>
    <property type="evidence" value="ECO:0007669"/>
    <property type="project" value="InterPro"/>
</dbReference>